<dbReference type="RefSeq" id="WP_262587214.1">
    <property type="nucleotide sequence ID" value="NZ_JAJEQF010000068.1"/>
</dbReference>
<evidence type="ECO:0000313" key="1">
    <source>
        <dbReference type="EMBL" id="MCC2169188.1"/>
    </source>
</evidence>
<gene>
    <name evidence="1" type="ORF">LKD45_16130</name>
</gene>
<proteinExistence type="predicted"/>
<dbReference type="Proteomes" id="UP001199355">
    <property type="component" value="Unassembled WGS sequence"/>
</dbReference>
<organism evidence="1 2">
    <name type="scientific">Gallintestinimicrobium propionicum</name>
    <dbReference type="NCBI Taxonomy" id="2981770"/>
    <lineage>
        <taxon>Bacteria</taxon>
        <taxon>Bacillati</taxon>
        <taxon>Bacillota</taxon>
        <taxon>Clostridia</taxon>
        <taxon>Lachnospirales</taxon>
        <taxon>Lachnospiraceae</taxon>
        <taxon>Gallintestinimicrobium</taxon>
    </lineage>
</organism>
<keyword evidence="2" id="KW-1185">Reference proteome</keyword>
<dbReference type="AlphaFoldDB" id="A0AAE3DPA0"/>
<comment type="caution">
    <text evidence="1">The sequence shown here is derived from an EMBL/GenBank/DDBJ whole genome shotgun (WGS) entry which is preliminary data.</text>
</comment>
<dbReference type="EMBL" id="JAJEQF010000068">
    <property type="protein sequence ID" value="MCC2169188.1"/>
    <property type="molecule type" value="Genomic_DNA"/>
</dbReference>
<evidence type="ECO:0000313" key="2">
    <source>
        <dbReference type="Proteomes" id="UP001199355"/>
    </source>
</evidence>
<reference evidence="1 2" key="1">
    <citation type="submission" date="2021-10" db="EMBL/GenBank/DDBJ databases">
        <title>Anaerobic single-cell dispensing facilitates the cultivation of human gut bacteria.</title>
        <authorList>
            <person name="Afrizal A."/>
        </authorList>
    </citation>
    <scope>NUCLEOTIDE SEQUENCE [LARGE SCALE GENOMIC DNA]</scope>
    <source>
        <strain evidence="1 2">CLA-AA-H244</strain>
    </source>
</reference>
<sequence length="135" mass="15500">MNKGEEKKIHEILESGSIGYAYLFDAKARKTLEKVVSLEPENLAALFRKYGTEMEWMSVTDMRDRMVLRAASGKISSCKDEEMRREIEQHLTALLSAGEKATKVLEVDKKAADQYFGEEDQAVTWAEYGMEIWLR</sequence>
<protein>
    <submittedName>
        <fullName evidence="1">Uncharacterized protein</fullName>
    </submittedName>
</protein>
<accession>A0AAE3DPA0</accession>
<name>A0AAE3DPA0_9FIRM</name>